<dbReference type="InterPro" id="IPR001005">
    <property type="entry name" value="SANT/Myb"/>
</dbReference>
<evidence type="ECO:0000256" key="2">
    <source>
        <dbReference type="ARBA" id="ARBA00023125"/>
    </source>
</evidence>
<dbReference type="PANTHER" id="PTHR12802">
    <property type="entry name" value="SWI/SNF COMPLEX-RELATED"/>
    <property type="match status" value="1"/>
</dbReference>
<feature type="domain" description="HTH myb-type" evidence="8">
    <location>
        <begin position="206"/>
        <end position="260"/>
    </location>
</feature>
<dbReference type="InParanoid" id="T0RIU8"/>
<accession>T0RIU8</accession>
<dbReference type="RefSeq" id="XP_008614244.1">
    <property type="nucleotide sequence ID" value="XM_008616022.1"/>
</dbReference>
<feature type="compositionally biased region" description="Basic residues" evidence="5">
    <location>
        <begin position="340"/>
        <end position="355"/>
    </location>
</feature>
<evidence type="ECO:0000313" key="10">
    <source>
        <dbReference type="Proteomes" id="UP000030762"/>
    </source>
</evidence>
<keyword evidence="3" id="KW-0804">Transcription</keyword>
<dbReference type="GeneID" id="19950777"/>
<evidence type="ECO:0000256" key="1">
    <source>
        <dbReference type="ARBA" id="ARBA00023015"/>
    </source>
</evidence>
<feature type="region of interest" description="Disordered" evidence="5">
    <location>
        <begin position="288"/>
        <end position="307"/>
    </location>
</feature>
<dbReference type="InterPro" id="IPR017884">
    <property type="entry name" value="SANT_dom"/>
</dbReference>
<evidence type="ECO:0000259" key="8">
    <source>
        <dbReference type="PROSITE" id="PS51294"/>
    </source>
</evidence>
<dbReference type="SMART" id="SM00717">
    <property type="entry name" value="SANT"/>
    <property type="match status" value="1"/>
</dbReference>
<feature type="region of interest" description="Disordered" evidence="5">
    <location>
        <begin position="153"/>
        <end position="213"/>
    </location>
</feature>
<gene>
    <name evidence="9" type="ORF">SDRG_10050</name>
</gene>
<dbReference type="OMA" id="IECIAIE"/>
<feature type="compositionally biased region" description="Polar residues" evidence="5">
    <location>
        <begin position="266"/>
        <end position="276"/>
    </location>
</feature>
<feature type="compositionally biased region" description="Acidic residues" evidence="5">
    <location>
        <begin position="184"/>
        <end position="197"/>
    </location>
</feature>
<protein>
    <submittedName>
        <fullName evidence="9">Uncharacterized protein</fullName>
    </submittedName>
</protein>
<dbReference type="PROSITE" id="PS51293">
    <property type="entry name" value="SANT"/>
    <property type="match status" value="1"/>
</dbReference>
<organism evidence="9 10">
    <name type="scientific">Saprolegnia diclina (strain VS20)</name>
    <dbReference type="NCBI Taxonomy" id="1156394"/>
    <lineage>
        <taxon>Eukaryota</taxon>
        <taxon>Sar</taxon>
        <taxon>Stramenopiles</taxon>
        <taxon>Oomycota</taxon>
        <taxon>Saprolegniomycetes</taxon>
        <taxon>Saprolegniales</taxon>
        <taxon>Saprolegniaceae</taxon>
        <taxon>Saprolegnia</taxon>
    </lineage>
</organism>
<dbReference type="SUPFAM" id="SSF46689">
    <property type="entry name" value="Homeodomain-like"/>
    <property type="match status" value="1"/>
</dbReference>
<evidence type="ECO:0000256" key="5">
    <source>
        <dbReference type="SAM" id="MobiDB-lite"/>
    </source>
</evidence>
<dbReference type="CDD" id="cd00167">
    <property type="entry name" value="SANT"/>
    <property type="match status" value="1"/>
</dbReference>
<dbReference type="Pfam" id="PF00249">
    <property type="entry name" value="Myb_DNA-binding"/>
    <property type="match status" value="1"/>
</dbReference>
<keyword evidence="10" id="KW-1185">Reference proteome</keyword>
<dbReference type="PROSITE" id="PS51294">
    <property type="entry name" value="HTH_MYB"/>
    <property type="match status" value="1"/>
</dbReference>
<feature type="compositionally biased region" description="Polar residues" evidence="5">
    <location>
        <begin position="290"/>
        <end position="305"/>
    </location>
</feature>
<dbReference type="NCBIfam" id="TIGR01557">
    <property type="entry name" value="myb_SHAQKYF"/>
    <property type="match status" value="1"/>
</dbReference>
<dbReference type="OrthoDB" id="118550at2759"/>
<evidence type="ECO:0000256" key="3">
    <source>
        <dbReference type="ARBA" id="ARBA00023163"/>
    </source>
</evidence>
<dbReference type="PANTHER" id="PTHR12802:SF155">
    <property type="entry name" value="DEUBIQUITINASE MYSM1"/>
    <property type="match status" value="1"/>
</dbReference>
<dbReference type="GO" id="GO:0003677">
    <property type="term" value="F:DNA binding"/>
    <property type="evidence" value="ECO:0007669"/>
    <property type="project" value="UniProtKB-KW"/>
</dbReference>
<dbReference type="Proteomes" id="UP000030762">
    <property type="component" value="Unassembled WGS sequence"/>
</dbReference>
<evidence type="ECO:0000259" key="6">
    <source>
        <dbReference type="PROSITE" id="PS50090"/>
    </source>
</evidence>
<evidence type="ECO:0000256" key="4">
    <source>
        <dbReference type="ARBA" id="ARBA00023242"/>
    </source>
</evidence>
<dbReference type="EMBL" id="JH767164">
    <property type="protein sequence ID" value="EQC32303.1"/>
    <property type="molecule type" value="Genomic_DNA"/>
</dbReference>
<dbReference type="VEuPathDB" id="FungiDB:SDRG_10050"/>
<dbReference type="Gene3D" id="1.10.10.60">
    <property type="entry name" value="Homeodomain-like"/>
    <property type="match status" value="1"/>
</dbReference>
<evidence type="ECO:0000259" key="7">
    <source>
        <dbReference type="PROSITE" id="PS51293"/>
    </source>
</evidence>
<feature type="region of interest" description="Disordered" evidence="5">
    <location>
        <begin position="262"/>
        <end position="281"/>
    </location>
</feature>
<sequence>MEPRKIDVAWDGNPEAKENMAAYNNTVVEPKMAMDLASAANTYYMTKPHDDHPWRGKSAFGFATILNRNSCDDMGANGPLSVNLPPLQSYHAASSLVEKAKLTTSSRLSAHKVPHRPMPTPIAPLGEAMIDMSGLQNRSLKLKIKKKHVDISPAYTAQPNGPMLAPTPSNGAPRKLPLAPAPSMDDDDDDSGDDDGENPTGATHNGAALRGGRWTSEEHERFLQGFRLHGHKWKRVQMVVRSRTVTQVRTHAQKYLLKLQKMSGGPETQRSTTANSGAADADGRFLAPSQFGSGATSPTQSMTSGNDDEAAHDKVVMTMHEGGQPGSPRSAVTLQTAQPRKLKTMKKQVAQKRTNKRSDLDGSSLVHIEEAAYTLCALMKEHIDDLEAIVTDHEDDDGMEVDDTESTEDESMDSSSSPVSSAEMKKRYHCRKCRVPKKGHVCPEASSGEDSGAKSLSLKKMSLHESDLDCYEPLEAEWNDLDKYVGYRVARCFGPNLWCRGTIDQVVATGSDQDKIHIVYSEASGRHEWLLKSDAIECIAIEGLNTDDDEAYGVFAGSSLRKRKHWNSLASSLRESPEKDDDFDDDDDAGAAHPAKRLCSP</sequence>
<dbReference type="AlphaFoldDB" id="T0RIU8"/>
<reference evidence="9 10" key="1">
    <citation type="submission" date="2012-04" db="EMBL/GenBank/DDBJ databases">
        <title>The Genome Sequence of Saprolegnia declina VS20.</title>
        <authorList>
            <consortium name="The Broad Institute Genome Sequencing Platform"/>
            <person name="Russ C."/>
            <person name="Nusbaum C."/>
            <person name="Tyler B."/>
            <person name="van West P."/>
            <person name="Dieguez-Uribeondo J."/>
            <person name="de Bruijn I."/>
            <person name="Tripathy S."/>
            <person name="Jiang R."/>
            <person name="Young S.K."/>
            <person name="Zeng Q."/>
            <person name="Gargeya S."/>
            <person name="Fitzgerald M."/>
            <person name="Haas B."/>
            <person name="Abouelleil A."/>
            <person name="Alvarado L."/>
            <person name="Arachchi H.M."/>
            <person name="Berlin A."/>
            <person name="Chapman S.B."/>
            <person name="Goldberg J."/>
            <person name="Griggs A."/>
            <person name="Gujja S."/>
            <person name="Hansen M."/>
            <person name="Howarth C."/>
            <person name="Imamovic A."/>
            <person name="Larimer J."/>
            <person name="McCowen C."/>
            <person name="Montmayeur A."/>
            <person name="Murphy C."/>
            <person name="Neiman D."/>
            <person name="Pearson M."/>
            <person name="Priest M."/>
            <person name="Roberts A."/>
            <person name="Saif S."/>
            <person name="Shea T."/>
            <person name="Sisk P."/>
            <person name="Sykes S."/>
            <person name="Wortman J."/>
            <person name="Nusbaum C."/>
            <person name="Birren B."/>
        </authorList>
    </citation>
    <scope>NUCLEOTIDE SEQUENCE [LARGE SCALE GENOMIC DNA]</scope>
    <source>
        <strain evidence="9 10">VS20</strain>
    </source>
</reference>
<dbReference type="InterPro" id="IPR017930">
    <property type="entry name" value="Myb_dom"/>
</dbReference>
<evidence type="ECO:0000313" key="9">
    <source>
        <dbReference type="EMBL" id="EQC32303.1"/>
    </source>
</evidence>
<proteinExistence type="predicted"/>
<feature type="region of interest" description="Disordered" evidence="5">
    <location>
        <begin position="336"/>
        <end position="360"/>
    </location>
</feature>
<dbReference type="InterPro" id="IPR009057">
    <property type="entry name" value="Homeodomain-like_sf"/>
</dbReference>
<feature type="compositionally biased region" description="Acidic residues" evidence="5">
    <location>
        <begin position="393"/>
        <end position="412"/>
    </location>
</feature>
<feature type="region of interest" description="Disordered" evidence="5">
    <location>
        <begin position="571"/>
        <end position="601"/>
    </location>
</feature>
<dbReference type="PROSITE" id="PS50090">
    <property type="entry name" value="MYB_LIKE"/>
    <property type="match status" value="1"/>
</dbReference>
<name>T0RIU8_SAPDV</name>
<feature type="region of interest" description="Disordered" evidence="5">
    <location>
        <begin position="392"/>
        <end position="423"/>
    </location>
</feature>
<feature type="domain" description="SANT" evidence="7">
    <location>
        <begin position="209"/>
        <end position="262"/>
    </location>
</feature>
<keyword evidence="4" id="KW-0539">Nucleus</keyword>
<dbReference type="STRING" id="1156394.T0RIU8"/>
<feature type="domain" description="Myb-like" evidence="6">
    <location>
        <begin position="206"/>
        <end position="256"/>
    </location>
</feature>
<keyword evidence="2" id="KW-0238">DNA-binding</keyword>
<dbReference type="InterPro" id="IPR006447">
    <property type="entry name" value="Myb_dom_plants"/>
</dbReference>
<dbReference type="eggNOG" id="KOG0724">
    <property type="taxonomic scope" value="Eukaryota"/>
</dbReference>
<keyword evidence="1" id="KW-0805">Transcription regulation</keyword>
<feature type="compositionally biased region" description="Acidic residues" evidence="5">
    <location>
        <begin position="578"/>
        <end position="589"/>
    </location>
</feature>